<dbReference type="InParanoid" id="A0E9A1"/>
<evidence type="ECO:0000313" key="1">
    <source>
        <dbReference type="EMBL" id="CAK91868.1"/>
    </source>
</evidence>
<dbReference type="AlphaFoldDB" id="A0E9A1"/>
<protein>
    <submittedName>
        <fullName evidence="1">Uncharacterized protein</fullName>
    </submittedName>
</protein>
<keyword evidence="2" id="KW-1185">Reference proteome</keyword>
<dbReference type="HOGENOM" id="CLU_2297133_0_0_1"/>
<evidence type="ECO:0000313" key="2">
    <source>
        <dbReference type="Proteomes" id="UP000000600"/>
    </source>
</evidence>
<dbReference type="KEGG" id="ptm:GSPATT00024599001"/>
<dbReference type="GeneID" id="5045050"/>
<proteinExistence type="predicted"/>
<accession>A0E9A1</accession>
<sequence>MFQQISENITEQSKTQKQLSNYLSKISLQYIHNSRESDWPQKLKQLYQKHLTGEITNELCRQNQFLVKYSQKTIRSLKNFYCGEIKKSTRKPRKICIFQNI</sequence>
<dbReference type="Proteomes" id="UP000000600">
    <property type="component" value="Unassembled WGS sequence"/>
</dbReference>
<name>A0E9A1_PARTE</name>
<organism evidence="1 2">
    <name type="scientific">Paramecium tetraurelia</name>
    <dbReference type="NCBI Taxonomy" id="5888"/>
    <lineage>
        <taxon>Eukaryota</taxon>
        <taxon>Sar</taxon>
        <taxon>Alveolata</taxon>
        <taxon>Ciliophora</taxon>
        <taxon>Intramacronucleata</taxon>
        <taxon>Oligohymenophorea</taxon>
        <taxon>Peniculida</taxon>
        <taxon>Parameciidae</taxon>
        <taxon>Paramecium</taxon>
    </lineage>
</organism>
<gene>
    <name evidence="1" type="ORF">GSPATT00024599001</name>
</gene>
<reference evidence="1 2" key="1">
    <citation type="journal article" date="2006" name="Nature">
        <title>Global trends of whole-genome duplications revealed by the ciliate Paramecium tetraurelia.</title>
        <authorList>
            <consortium name="Genoscope"/>
            <person name="Aury J.-M."/>
            <person name="Jaillon O."/>
            <person name="Duret L."/>
            <person name="Noel B."/>
            <person name="Jubin C."/>
            <person name="Porcel B.M."/>
            <person name="Segurens B."/>
            <person name="Daubin V."/>
            <person name="Anthouard V."/>
            <person name="Aiach N."/>
            <person name="Arnaiz O."/>
            <person name="Billaut A."/>
            <person name="Beisson J."/>
            <person name="Blanc I."/>
            <person name="Bouhouche K."/>
            <person name="Camara F."/>
            <person name="Duharcourt S."/>
            <person name="Guigo R."/>
            <person name="Gogendeau D."/>
            <person name="Katinka M."/>
            <person name="Keller A.-M."/>
            <person name="Kissmehl R."/>
            <person name="Klotz C."/>
            <person name="Koll F."/>
            <person name="Le Moue A."/>
            <person name="Lepere C."/>
            <person name="Malinsky S."/>
            <person name="Nowacki M."/>
            <person name="Nowak J.K."/>
            <person name="Plattner H."/>
            <person name="Poulain J."/>
            <person name="Ruiz F."/>
            <person name="Serrano V."/>
            <person name="Zagulski M."/>
            <person name="Dessen P."/>
            <person name="Betermier M."/>
            <person name="Weissenbach J."/>
            <person name="Scarpelli C."/>
            <person name="Schachter V."/>
            <person name="Sperling L."/>
            <person name="Meyer E."/>
            <person name="Cohen J."/>
            <person name="Wincker P."/>
        </authorList>
    </citation>
    <scope>NUCLEOTIDE SEQUENCE [LARGE SCALE GENOMIC DNA]</scope>
    <source>
        <strain evidence="1 2">Stock d4-2</strain>
    </source>
</reference>
<dbReference type="RefSeq" id="XP_001459265.1">
    <property type="nucleotide sequence ID" value="XM_001459228.1"/>
</dbReference>
<dbReference type="EMBL" id="CT868665">
    <property type="protein sequence ID" value="CAK91868.1"/>
    <property type="molecule type" value="Genomic_DNA"/>
</dbReference>